<reference evidence="1" key="1">
    <citation type="journal article" date="2023" name="Mol. Ecol. Resour.">
        <title>Chromosome-level genome assembly of a triploid poplar Populus alba 'Berolinensis'.</title>
        <authorList>
            <person name="Chen S."/>
            <person name="Yu Y."/>
            <person name="Wang X."/>
            <person name="Wang S."/>
            <person name="Zhang T."/>
            <person name="Zhou Y."/>
            <person name="He R."/>
            <person name="Meng N."/>
            <person name="Wang Y."/>
            <person name="Liu W."/>
            <person name="Liu Z."/>
            <person name="Liu J."/>
            <person name="Guo Q."/>
            <person name="Huang H."/>
            <person name="Sederoff R.R."/>
            <person name="Wang G."/>
            <person name="Qu G."/>
            <person name="Chen S."/>
        </authorList>
    </citation>
    <scope>NUCLEOTIDE SEQUENCE</scope>
    <source>
        <strain evidence="1">SC-2020</strain>
    </source>
</reference>
<proteinExistence type="predicted"/>
<name>A0AAD6WF94_9ROSI</name>
<dbReference type="Proteomes" id="UP001164929">
    <property type="component" value="Chromosome 2"/>
</dbReference>
<evidence type="ECO:0000313" key="2">
    <source>
        <dbReference type="Proteomes" id="UP001164929"/>
    </source>
</evidence>
<dbReference type="EMBL" id="JAQIZT010000002">
    <property type="protein sequence ID" value="KAJ7008304.1"/>
    <property type="molecule type" value="Genomic_DNA"/>
</dbReference>
<protein>
    <submittedName>
        <fullName evidence="1">Uncharacterized protein</fullName>
    </submittedName>
</protein>
<keyword evidence="2" id="KW-1185">Reference proteome</keyword>
<organism evidence="1 2">
    <name type="scientific">Populus alba x Populus x berolinensis</name>
    <dbReference type="NCBI Taxonomy" id="444605"/>
    <lineage>
        <taxon>Eukaryota</taxon>
        <taxon>Viridiplantae</taxon>
        <taxon>Streptophyta</taxon>
        <taxon>Embryophyta</taxon>
        <taxon>Tracheophyta</taxon>
        <taxon>Spermatophyta</taxon>
        <taxon>Magnoliopsida</taxon>
        <taxon>eudicotyledons</taxon>
        <taxon>Gunneridae</taxon>
        <taxon>Pentapetalae</taxon>
        <taxon>rosids</taxon>
        <taxon>fabids</taxon>
        <taxon>Malpighiales</taxon>
        <taxon>Salicaceae</taxon>
        <taxon>Saliceae</taxon>
        <taxon>Populus</taxon>
    </lineage>
</organism>
<dbReference type="AlphaFoldDB" id="A0AAD6WF94"/>
<gene>
    <name evidence="1" type="ORF">NC653_007098</name>
</gene>
<accession>A0AAD6WF94</accession>
<comment type="caution">
    <text evidence="1">The sequence shown here is derived from an EMBL/GenBank/DDBJ whole genome shotgun (WGS) entry which is preliminary data.</text>
</comment>
<evidence type="ECO:0000313" key="1">
    <source>
        <dbReference type="EMBL" id="KAJ7008304.1"/>
    </source>
</evidence>
<sequence>MEKQKTTVDEGWREESLETYLVLLALLISRACLRKWLLFSVNGAFISGSSGNQSQPFDIVEERLLLFNSRTSS</sequence>